<protein>
    <recommendedName>
        <fullName evidence="2">F-box domain-containing protein</fullName>
    </recommendedName>
</protein>
<dbReference type="SMART" id="SM00256">
    <property type="entry name" value="FBOX"/>
    <property type="match status" value="1"/>
</dbReference>
<evidence type="ECO:0000256" key="1">
    <source>
        <dbReference type="SAM" id="MobiDB-lite"/>
    </source>
</evidence>
<dbReference type="Pfam" id="PF12937">
    <property type="entry name" value="F-box-like"/>
    <property type="match status" value="1"/>
</dbReference>
<dbReference type="Proteomes" id="UP000807342">
    <property type="component" value="Unassembled WGS sequence"/>
</dbReference>
<feature type="region of interest" description="Disordered" evidence="1">
    <location>
        <begin position="376"/>
        <end position="403"/>
    </location>
</feature>
<name>A0A9P5X9Y8_9AGAR</name>
<feature type="compositionally biased region" description="Polar residues" evidence="1">
    <location>
        <begin position="376"/>
        <end position="397"/>
    </location>
</feature>
<evidence type="ECO:0000313" key="3">
    <source>
        <dbReference type="EMBL" id="KAF9446036.1"/>
    </source>
</evidence>
<sequence>MTSNSANDKVAQTFTPLPLDVLIVFMDYLDPRDLIALRKTCRTLYDASQQRIVWIRALTDVCHANNVFLPTFQFDQMTTEELLRAATAPSRWLASVKKSNCQQAMTQASGAMPLEPPALSLGPVTLALSPNDDVQNVFLVPGGRFAFVLTLHSLQLWDLNAVPRGGEKKNTGVGLLMGQLLAAVTMDQQYNVTLSIQPTKDGMGLRVAVPSIPIDSAAAKQIAVYETFPLDARPTMNRIALLAINSTAASIVPRLAGDLIIFLDGKTVKVWDFVNDLRAEWNTQKNILNNVFVTSDAVLLLSHEETIVWKIPGLKPFDQEPTATTEEDVRSFPSLLGGWLKMTLWGALDDWYWNTRESFLDIFFMDKSAGKATSMSRYQLASPSPPSSNVGKSTEPSLSFRHSPGSDVDISNLALQYRCCEGDLVACSISSDAQLGYVSISGGEPRNFARVTVKLKHDMTSIVAYSICPLAGRVCYVTEENEIHVADLSSVC</sequence>
<evidence type="ECO:0000313" key="4">
    <source>
        <dbReference type="Proteomes" id="UP000807342"/>
    </source>
</evidence>
<dbReference type="AlphaFoldDB" id="A0A9P5X9Y8"/>
<feature type="domain" description="F-box" evidence="2">
    <location>
        <begin position="11"/>
        <end position="57"/>
    </location>
</feature>
<dbReference type="InterPro" id="IPR001810">
    <property type="entry name" value="F-box_dom"/>
</dbReference>
<dbReference type="PROSITE" id="PS50181">
    <property type="entry name" value="FBOX"/>
    <property type="match status" value="1"/>
</dbReference>
<dbReference type="OrthoDB" id="2688364at2759"/>
<keyword evidence="4" id="KW-1185">Reference proteome</keyword>
<comment type="caution">
    <text evidence="3">The sequence shown here is derived from an EMBL/GenBank/DDBJ whole genome shotgun (WGS) entry which is preliminary data.</text>
</comment>
<dbReference type="SUPFAM" id="SSF81383">
    <property type="entry name" value="F-box domain"/>
    <property type="match status" value="1"/>
</dbReference>
<dbReference type="EMBL" id="MU151266">
    <property type="protein sequence ID" value="KAF9446036.1"/>
    <property type="molecule type" value="Genomic_DNA"/>
</dbReference>
<organism evidence="3 4">
    <name type="scientific">Macrolepiota fuliginosa MF-IS2</name>
    <dbReference type="NCBI Taxonomy" id="1400762"/>
    <lineage>
        <taxon>Eukaryota</taxon>
        <taxon>Fungi</taxon>
        <taxon>Dikarya</taxon>
        <taxon>Basidiomycota</taxon>
        <taxon>Agaricomycotina</taxon>
        <taxon>Agaricomycetes</taxon>
        <taxon>Agaricomycetidae</taxon>
        <taxon>Agaricales</taxon>
        <taxon>Agaricineae</taxon>
        <taxon>Agaricaceae</taxon>
        <taxon>Macrolepiota</taxon>
    </lineage>
</organism>
<reference evidence="3" key="1">
    <citation type="submission" date="2020-11" db="EMBL/GenBank/DDBJ databases">
        <authorList>
            <consortium name="DOE Joint Genome Institute"/>
            <person name="Ahrendt S."/>
            <person name="Riley R."/>
            <person name="Andreopoulos W."/>
            <person name="Labutti K."/>
            <person name="Pangilinan J."/>
            <person name="Ruiz-Duenas F.J."/>
            <person name="Barrasa J.M."/>
            <person name="Sanchez-Garcia M."/>
            <person name="Camarero S."/>
            <person name="Miyauchi S."/>
            <person name="Serrano A."/>
            <person name="Linde D."/>
            <person name="Babiker R."/>
            <person name="Drula E."/>
            <person name="Ayuso-Fernandez I."/>
            <person name="Pacheco R."/>
            <person name="Padilla G."/>
            <person name="Ferreira P."/>
            <person name="Barriuso J."/>
            <person name="Kellner H."/>
            <person name="Castanera R."/>
            <person name="Alfaro M."/>
            <person name="Ramirez L."/>
            <person name="Pisabarro A.G."/>
            <person name="Kuo A."/>
            <person name="Tritt A."/>
            <person name="Lipzen A."/>
            <person name="He G."/>
            <person name="Yan M."/>
            <person name="Ng V."/>
            <person name="Cullen D."/>
            <person name="Martin F."/>
            <person name="Rosso M.-N."/>
            <person name="Henrissat B."/>
            <person name="Hibbett D."/>
            <person name="Martinez A.T."/>
            <person name="Grigoriev I.V."/>
        </authorList>
    </citation>
    <scope>NUCLEOTIDE SEQUENCE</scope>
    <source>
        <strain evidence="3">MF-IS2</strain>
    </source>
</reference>
<proteinExistence type="predicted"/>
<gene>
    <name evidence="3" type="ORF">P691DRAFT_777138</name>
</gene>
<evidence type="ECO:0000259" key="2">
    <source>
        <dbReference type="PROSITE" id="PS50181"/>
    </source>
</evidence>
<dbReference type="InterPro" id="IPR036047">
    <property type="entry name" value="F-box-like_dom_sf"/>
</dbReference>
<accession>A0A9P5X9Y8</accession>